<dbReference type="Proteomes" id="UP001478817">
    <property type="component" value="Unassembled WGS sequence"/>
</dbReference>
<dbReference type="Gene3D" id="3.40.50.300">
    <property type="entry name" value="P-loop containing nucleotide triphosphate hydrolases"/>
    <property type="match status" value="1"/>
</dbReference>
<reference evidence="1 2" key="1">
    <citation type="submission" date="2024-04" db="EMBL/GenBank/DDBJ databases">
        <title>Human intestinal bacterial collection.</title>
        <authorList>
            <person name="Pauvert C."/>
            <person name="Hitch T.C.A."/>
            <person name="Clavel T."/>
        </authorList>
    </citation>
    <scope>NUCLEOTIDE SEQUENCE [LARGE SCALE GENOMIC DNA]</scope>
    <source>
        <strain evidence="1 2">CLA-AA-H197</strain>
    </source>
</reference>
<protein>
    <recommendedName>
        <fullName evidence="3">UvrD-like helicase C-terminal domain-containing protein</fullName>
    </recommendedName>
</protein>
<dbReference type="RefSeq" id="WP_349183312.1">
    <property type="nucleotide sequence ID" value="NZ_JBBNGS010000036.1"/>
</dbReference>
<evidence type="ECO:0008006" key="3">
    <source>
        <dbReference type="Google" id="ProtNLM"/>
    </source>
</evidence>
<dbReference type="EMBL" id="JBBNGS010000036">
    <property type="protein sequence ID" value="MEQ2638635.1"/>
    <property type="molecule type" value="Genomic_DNA"/>
</dbReference>
<dbReference type="InterPro" id="IPR027417">
    <property type="entry name" value="P-loop_NTPase"/>
</dbReference>
<organism evidence="1 2">
    <name type="scientific">Paratractidigestivibacter faecalis</name>
    <dbReference type="NCBI Taxonomy" id="2292441"/>
    <lineage>
        <taxon>Bacteria</taxon>
        <taxon>Bacillati</taxon>
        <taxon>Actinomycetota</taxon>
        <taxon>Coriobacteriia</taxon>
        <taxon>Coriobacteriales</taxon>
        <taxon>Atopobiaceae</taxon>
        <taxon>Paratractidigestivibacter</taxon>
    </lineage>
</organism>
<name>A0ABV1IIB1_9ACTN</name>
<keyword evidence="2" id="KW-1185">Reference proteome</keyword>
<evidence type="ECO:0000313" key="1">
    <source>
        <dbReference type="EMBL" id="MEQ2638635.1"/>
    </source>
</evidence>
<accession>A0ABV1IIB1</accession>
<sequence length="52" mass="5964">MFPREIKRDKWPATKDTPLCRRRMYTAVSRATHRVTALSQGPVTPLLPSLRG</sequence>
<proteinExistence type="predicted"/>
<gene>
    <name evidence="1" type="ORF">AAAT05_09850</name>
</gene>
<comment type="caution">
    <text evidence="1">The sequence shown here is derived from an EMBL/GenBank/DDBJ whole genome shotgun (WGS) entry which is preliminary data.</text>
</comment>
<evidence type="ECO:0000313" key="2">
    <source>
        <dbReference type="Proteomes" id="UP001478817"/>
    </source>
</evidence>